<evidence type="ECO:0000313" key="3">
    <source>
        <dbReference type="EMBL" id="NNM71425.1"/>
    </source>
</evidence>
<evidence type="ECO:0000256" key="1">
    <source>
        <dbReference type="SAM" id="Coils"/>
    </source>
</evidence>
<feature type="coiled-coil region" evidence="1">
    <location>
        <begin position="43"/>
        <end position="70"/>
    </location>
</feature>
<dbReference type="Proteomes" id="UP000564885">
    <property type="component" value="Unassembled WGS sequence"/>
</dbReference>
<keyword evidence="4" id="KW-1185">Reference proteome</keyword>
<protein>
    <submittedName>
        <fullName evidence="3">Uncharacterized protein</fullName>
    </submittedName>
</protein>
<accession>A0A849I511</accession>
<name>A0A849I511_9HYPH</name>
<feature type="region of interest" description="Disordered" evidence="2">
    <location>
        <begin position="1"/>
        <end position="24"/>
    </location>
</feature>
<proteinExistence type="predicted"/>
<evidence type="ECO:0000313" key="4">
    <source>
        <dbReference type="Proteomes" id="UP000564885"/>
    </source>
</evidence>
<comment type="caution">
    <text evidence="3">The sequence shown here is derived from an EMBL/GenBank/DDBJ whole genome shotgun (WGS) entry which is preliminary data.</text>
</comment>
<dbReference type="AlphaFoldDB" id="A0A849I511"/>
<organism evidence="3 4">
    <name type="scientific">Enterovirga aerilata</name>
    <dbReference type="NCBI Taxonomy" id="2730920"/>
    <lineage>
        <taxon>Bacteria</taxon>
        <taxon>Pseudomonadati</taxon>
        <taxon>Pseudomonadota</taxon>
        <taxon>Alphaproteobacteria</taxon>
        <taxon>Hyphomicrobiales</taxon>
        <taxon>Methylobacteriaceae</taxon>
        <taxon>Enterovirga</taxon>
    </lineage>
</organism>
<reference evidence="3 4" key="1">
    <citation type="submission" date="2020-04" db="EMBL/GenBank/DDBJ databases">
        <title>Enterovirga sp. isolate from soil.</title>
        <authorList>
            <person name="Chea S."/>
            <person name="Kim D.-U."/>
        </authorList>
    </citation>
    <scope>NUCLEOTIDE SEQUENCE [LARGE SCALE GENOMIC DNA]</scope>
    <source>
        <strain evidence="3 4">DB1703</strain>
    </source>
</reference>
<keyword evidence="1" id="KW-0175">Coiled coil</keyword>
<sequence length="113" mass="12439">MPDPRRRAPVQAPTPDPTADPDRFGRDIASFTVTAIQRIPIVAKDAQAQLAAINERAERAMRTAADHRRQVLGLSEDERDIWLAQARVGFSAGLDAERAFLVDGSHDAPGRRQ</sequence>
<dbReference type="RefSeq" id="WP_171216887.1">
    <property type="nucleotide sequence ID" value="NZ_JABEPP010000001.1"/>
</dbReference>
<evidence type="ECO:0000256" key="2">
    <source>
        <dbReference type="SAM" id="MobiDB-lite"/>
    </source>
</evidence>
<dbReference type="EMBL" id="JABEPP010000001">
    <property type="protein sequence ID" value="NNM71425.1"/>
    <property type="molecule type" value="Genomic_DNA"/>
</dbReference>
<gene>
    <name evidence="3" type="ORF">HJG44_03315</name>
</gene>